<dbReference type="NCBIfam" id="TIGR01560">
    <property type="entry name" value="put_DNA_pack"/>
    <property type="match status" value="1"/>
</dbReference>
<dbReference type="InterPro" id="IPR021146">
    <property type="entry name" value="Phage_gp6-like_head-tail"/>
</dbReference>
<dbReference type="Pfam" id="PF05135">
    <property type="entry name" value="Phage_connect_1"/>
    <property type="match status" value="1"/>
</dbReference>
<comment type="caution">
    <text evidence="1">The sequence shown here is derived from an EMBL/GenBank/DDBJ whole genome shotgun (WGS) entry which is preliminary data.</text>
</comment>
<protein>
    <submittedName>
        <fullName evidence="1">Phage gp6-like head-tail connector protein</fullName>
    </submittedName>
</protein>
<evidence type="ECO:0000313" key="1">
    <source>
        <dbReference type="EMBL" id="MBB1122782.1"/>
    </source>
</evidence>
<sequence length="109" mass="11983">MADTDNSESISPVSVNDMLNYLNLDDTPENNNVLGGLIDQATDFINNSFNSKNLSASQLKADNTYILAVKALVSSLYYDRAMSQGVPAGVQMCITVLQGRYDEWPDKQD</sequence>
<proteinExistence type="predicted"/>
<gene>
    <name evidence="1" type="ORF">H5S41_02205</name>
</gene>
<dbReference type="InterPro" id="IPR006450">
    <property type="entry name" value="Phage_HK97_gp6-like"/>
</dbReference>
<evidence type="ECO:0000313" key="2">
    <source>
        <dbReference type="Proteomes" id="UP000547628"/>
    </source>
</evidence>
<organism evidence="1 2">
    <name type="scientific">Limosilactobacillus albertensis</name>
    <dbReference type="NCBI Taxonomy" id="2759752"/>
    <lineage>
        <taxon>Bacteria</taxon>
        <taxon>Bacillati</taxon>
        <taxon>Bacillota</taxon>
        <taxon>Bacilli</taxon>
        <taxon>Lactobacillales</taxon>
        <taxon>Lactobacillaceae</taxon>
        <taxon>Limosilactobacillus</taxon>
    </lineage>
</organism>
<dbReference type="EMBL" id="JACIVD010000048">
    <property type="protein sequence ID" value="MBB1122782.1"/>
    <property type="molecule type" value="Genomic_DNA"/>
</dbReference>
<dbReference type="Proteomes" id="UP000547628">
    <property type="component" value="Unassembled WGS sequence"/>
</dbReference>
<accession>A0A839HAG9</accession>
<dbReference type="RefSeq" id="WP_182602073.1">
    <property type="nucleotide sequence ID" value="NZ_JACIVD010000048.1"/>
</dbReference>
<dbReference type="AlphaFoldDB" id="A0A839HAG9"/>
<name>A0A839HAG9_9LACO</name>
<reference evidence="1 2" key="1">
    <citation type="submission" date="2020-07" db="EMBL/GenBank/DDBJ databases">
        <title>Description of Limosilactobacillus balticus sp. nov., Limosilactobacillus agrestis sp. nov., Limosilactobacillus albertensis sp. nov., Limosilactobacillus rudii sp. nov., Limosilactobacillus fastidiosus sp. nov., five novel Limosilactobacillus species isolated from the vertebrate gastrointestinal tract, and proposal of 6 subspecies of Limosilactobacillus reuteri adapted to the gastrointestinal tract of specific vertebrate hosts.</title>
        <authorList>
            <person name="Li F."/>
            <person name="Cheng C."/>
            <person name="Zheng J."/>
            <person name="Quevedo R.M."/>
            <person name="Li J."/>
            <person name="Roos S."/>
            <person name="Gaenzle M.G."/>
            <person name="Walter J."/>
        </authorList>
    </citation>
    <scope>NUCLEOTIDE SEQUENCE [LARGE SCALE GENOMIC DNA]</scope>
    <source>
        <strain evidence="1 2">Lr3000</strain>
    </source>
</reference>